<feature type="region of interest" description="Disordered" evidence="1">
    <location>
        <begin position="1"/>
        <end position="24"/>
    </location>
</feature>
<feature type="transmembrane region" description="Helical" evidence="2">
    <location>
        <begin position="32"/>
        <end position="52"/>
    </location>
</feature>
<dbReference type="OrthoDB" id="290110at2"/>
<accession>A0A5C5YXG5</accession>
<keyword evidence="2" id="KW-0472">Membrane</keyword>
<feature type="transmembrane region" description="Helical" evidence="2">
    <location>
        <begin position="87"/>
        <end position="109"/>
    </location>
</feature>
<comment type="caution">
    <text evidence="3">The sequence shown here is derived from an EMBL/GenBank/DDBJ whole genome shotgun (WGS) entry which is preliminary data.</text>
</comment>
<sequence>MKARATNLQNDINPYEPTAITDDKRPSRSVRLPLAAGALGFLAGTATHWVLFWTDTFSTEFPPMGGALLGIIAAVLSVYASLRRPRLFLAIGFILGNINAFFCRPPFVINPFNDIPRDFGFSWSFAAIAFVVAGYIAYEILRTVKRWGDLRQDIASESTLPTEHATSNPKHNLD</sequence>
<keyword evidence="4" id="KW-1185">Reference proteome</keyword>
<gene>
    <name evidence="3" type="ORF">CA13_11650</name>
</gene>
<name>A0A5C5YXG5_9BACT</name>
<keyword evidence="2" id="KW-1133">Transmembrane helix</keyword>
<dbReference type="RefSeq" id="WP_146394911.1">
    <property type="nucleotide sequence ID" value="NZ_SJPJ01000001.1"/>
</dbReference>
<evidence type="ECO:0000256" key="1">
    <source>
        <dbReference type="SAM" id="MobiDB-lite"/>
    </source>
</evidence>
<dbReference type="EMBL" id="SJPJ01000001">
    <property type="protein sequence ID" value="TWT79758.1"/>
    <property type="molecule type" value="Genomic_DNA"/>
</dbReference>
<feature type="compositionally biased region" description="Polar residues" evidence="1">
    <location>
        <begin position="1"/>
        <end position="12"/>
    </location>
</feature>
<evidence type="ECO:0000256" key="2">
    <source>
        <dbReference type="SAM" id="Phobius"/>
    </source>
</evidence>
<protein>
    <submittedName>
        <fullName evidence="3">Uncharacterized protein</fullName>
    </submittedName>
</protein>
<keyword evidence="2" id="KW-0812">Transmembrane</keyword>
<reference evidence="3 4" key="1">
    <citation type="submission" date="2019-02" db="EMBL/GenBank/DDBJ databases">
        <title>Deep-cultivation of Planctomycetes and their phenomic and genomic characterization uncovers novel biology.</title>
        <authorList>
            <person name="Wiegand S."/>
            <person name="Jogler M."/>
            <person name="Boedeker C."/>
            <person name="Pinto D."/>
            <person name="Vollmers J."/>
            <person name="Rivas-Marin E."/>
            <person name="Kohn T."/>
            <person name="Peeters S.H."/>
            <person name="Heuer A."/>
            <person name="Rast P."/>
            <person name="Oberbeckmann S."/>
            <person name="Bunk B."/>
            <person name="Jeske O."/>
            <person name="Meyerdierks A."/>
            <person name="Storesund J.E."/>
            <person name="Kallscheuer N."/>
            <person name="Luecker S."/>
            <person name="Lage O.M."/>
            <person name="Pohl T."/>
            <person name="Merkel B.J."/>
            <person name="Hornburger P."/>
            <person name="Mueller R.-W."/>
            <person name="Bruemmer F."/>
            <person name="Labrenz M."/>
            <person name="Spormann A.M."/>
            <person name="Op Den Camp H."/>
            <person name="Overmann J."/>
            <person name="Amann R."/>
            <person name="Jetten M.S.M."/>
            <person name="Mascher T."/>
            <person name="Medema M.H."/>
            <person name="Devos D.P."/>
            <person name="Kaster A.-K."/>
            <person name="Ovreas L."/>
            <person name="Rohde M."/>
            <person name="Galperin M.Y."/>
            <person name="Jogler C."/>
        </authorList>
    </citation>
    <scope>NUCLEOTIDE SEQUENCE [LARGE SCALE GENOMIC DNA]</scope>
    <source>
        <strain evidence="3 4">CA13</strain>
    </source>
</reference>
<evidence type="ECO:0000313" key="4">
    <source>
        <dbReference type="Proteomes" id="UP000315010"/>
    </source>
</evidence>
<organism evidence="3 4">
    <name type="scientific">Novipirellula herctigrandis</name>
    <dbReference type="NCBI Taxonomy" id="2527986"/>
    <lineage>
        <taxon>Bacteria</taxon>
        <taxon>Pseudomonadati</taxon>
        <taxon>Planctomycetota</taxon>
        <taxon>Planctomycetia</taxon>
        <taxon>Pirellulales</taxon>
        <taxon>Pirellulaceae</taxon>
        <taxon>Novipirellula</taxon>
    </lineage>
</organism>
<dbReference type="AlphaFoldDB" id="A0A5C5YXG5"/>
<evidence type="ECO:0000313" key="3">
    <source>
        <dbReference type="EMBL" id="TWT79758.1"/>
    </source>
</evidence>
<dbReference type="Proteomes" id="UP000315010">
    <property type="component" value="Unassembled WGS sequence"/>
</dbReference>
<proteinExistence type="predicted"/>
<feature type="transmembrane region" description="Helical" evidence="2">
    <location>
        <begin position="64"/>
        <end position="82"/>
    </location>
</feature>
<feature type="transmembrane region" description="Helical" evidence="2">
    <location>
        <begin position="121"/>
        <end position="141"/>
    </location>
</feature>